<accession>A0A238ZQV0</accession>
<dbReference type="PANTHER" id="PTHR30532">
    <property type="entry name" value="IRON III DICITRATE-BINDING PERIPLASMIC PROTEIN"/>
    <property type="match status" value="1"/>
</dbReference>
<organism evidence="8 9">
    <name type="scientific">Puniceibacterium sediminis</name>
    <dbReference type="NCBI Taxonomy" id="1608407"/>
    <lineage>
        <taxon>Bacteria</taxon>
        <taxon>Pseudomonadati</taxon>
        <taxon>Pseudomonadota</taxon>
        <taxon>Alphaproteobacteria</taxon>
        <taxon>Rhodobacterales</taxon>
        <taxon>Paracoccaceae</taxon>
        <taxon>Puniceibacterium</taxon>
    </lineage>
</organism>
<dbReference type="Proteomes" id="UP000198417">
    <property type="component" value="Unassembled WGS sequence"/>
</dbReference>
<feature type="domain" description="Fe/B12 periplasmic-binding" evidence="7">
    <location>
        <begin position="41"/>
        <end position="298"/>
    </location>
</feature>
<evidence type="ECO:0000256" key="6">
    <source>
        <dbReference type="SAM" id="SignalP"/>
    </source>
</evidence>
<evidence type="ECO:0000259" key="7">
    <source>
        <dbReference type="PROSITE" id="PS50983"/>
    </source>
</evidence>
<evidence type="ECO:0000256" key="3">
    <source>
        <dbReference type="ARBA" id="ARBA00022448"/>
    </source>
</evidence>
<reference evidence="8 9" key="1">
    <citation type="submission" date="2017-06" db="EMBL/GenBank/DDBJ databases">
        <authorList>
            <person name="Kim H.J."/>
            <person name="Triplett B.A."/>
        </authorList>
    </citation>
    <scope>NUCLEOTIDE SEQUENCE [LARGE SCALE GENOMIC DNA]</scope>
    <source>
        <strain evidence="8 9">DSM 29052</strain>
    </source>
</reference>
<dbReference type="InterPro" id="IPR033870">
    <property type="entry name" value="FatB"/>
</dbReference>
<keyword evidence="4" id="KW-0408">Iron</keyword>
<feature type="signal peptide" evidence="6">
    <location>
        <begin position="1"/>
        <end position="21"/>
    </location>
</feature>
<dbReference type="CDD" id="cd01140">
    <property type="entry name" value="FatB"/>
    <property type="match status" value="1"/>
</dbReference>
<dbReference type="InterPro" id="IPR051313">
    <property type="entry name" value="Bact_iron-sidero_bind"/>
</dbReference>
<dbReference type="AlphaFoldDB" id="A0A238ZQV0"/>
<dbReference type="Gene3D" id="3.40.50.1980">
    <property type="entry name" value="Nitrogenase molybdenum iron protein domain"/>
    <property type="match status" value="2"/>
</dbReference>
<keyword evidence="9" id="KW-1185">Reference proteome</keyword>
<sequence length="302" mass="32207">MKRSIFLFIAFLLSGAAPLLAEEVQIETYSGPATVSVSPETTFVYDMSALDTLDALGVRNIVSISNTYLPYLSGYEGEVGTLFEPDFEVIHAAAPDLVILGGRSMEHLKAVRRIAPAIDMTIWGTGLLEQCLARLEAYGVIYDKPKEAAALRAQLEQALAETTAAVAGKGNALIVMTNGPKISTYGGGSRFGWIHDAVGLPEAVSELEETTHGQAISFEFLRETDPDWLIVVDRVAAIGGDGTTARATLDNPLVRDMRAWQEGRVVYLDAGPIYIAGGGIQSILGTLATVQDAFAAAGRLTD</sequence>
<evidence type="ECO:0000313" key="9">
    <source>
        <dbReference type="Proteomes" id="UP000198417"/>
    </source>
</evidence>
<dbReference type="RefSeq" id="WP_089273976.1">
    <property type="nucleotide sequence ID" value="NZ_FZNN01000038.1"/>
</dbReference>
<evidence type="ECO:0000313" key="8">
    <source>
        <dbReference type="EMBL" id="SNR85745.1"/>
    </source>
</evidence>
<name>A0A238ZQV0_9RHOB</name>
<dbReference type="InterPro" id="IPR002491">
    <property type="entry name" value="ABC_transptr_periplasmic_BD"/>
</dbReference>
<gene>
    <name evidence="8" type="ORF">SAMN06265370_1388</name>
</gene>
<keyword evidence="3" id="KW-0813">Transport</keyword>
<proteinExistence type="inferred from homology"/>
<keyword evidence="5 6" id="KW-0732">Signal</keyword>
<dbReference type="GO" id="GO:0030288">
    <property type="term" value="C:outer membrane-bounded periplasmic space"/>
    <property type="evidence" value="ECO:0007669"/>
    <property type="project" value="TreeGrafter"/>
</dbReference>
<evidence type="ECO:0000256" key="2">
    <source>
        <dbReference type="ARBA" id="ARBA00008814"/>
    </source>
</evidence>
<evidence type="ECO:0000256" key="1">
    <source>
        <dbReference type="ARBA" id="ARBA00004196"/>
    </source>
</evidence>
<dbReference type="Pfam" id="PF01497">
    <property type="entry name" value="Peripla_BP_2"/>
    <property type="match status" value="1"/>
</dbReference>
<keyword evidence="4" id="KW-0410">Iron transport</keyword>
<feature type="chain" id="PRO_5012760125" evidence="6">
    <location>
        <begin position="22"/>
        <end position="302"/>
    </location>
</feature>
<protein>
    <submittedName>
        <fullName evidence="8">Iron complex transport system substrate-binding protein</fullName>
    </submittedName>
</protein>
<dbReference type="SUPFAM" id="SSF53807">
    <property type="entry name" value="Helical backbone' metal receptor"/>
    <property type="match status" value="1"/>
</dbReference>
<keyword evidence="4" id="KW-0406">Ion transport</keyword>
<dbReference type="OrthoDB" id="63946at2"/>
<dbReference type="PROSITE" id="PS50983">
    <property type="entry name" value="FE_B12_PBP"/>
    <property type="match status" value="1"/>
</dbReference>
<comment type="subcellular location">
    <subcellularLocation>
        <location evidence="1">Cell envelope</location>
    </subcellularLocation>
</comment>
<dbReference type="GO" id="GO:1901678">
    <property type="term" value="P:iron coordination entity transport"/>
    <property type="evidence" value="ECO:0007669"/>
    <property type="project" value="UniProtKB-ARBA"/>
</dbReference>
<evidence type="ECO:0000256" key="4">
    <source>
        <dbReference type="ARBA" id="ARBA00022496"/>
    </source>
</evidence>
<dbReference type="PANTHER" id="PTHR30532:SF28">
    <property type="entry name" value="PETROBACTIN-BINDING PROTEIN YCLQ"/>
    <property type="match status" value="1"/>
</dbReference>
<comment type="similarity">
    <text evidence="2">Belongs to the bacterial solute-binding protein 8 family.</text>
</comment>
<evidence type="ECO:0000256" key="5">
    <source>
        <dbReference type="ARBA" id="ARBA00022729"/>
    </source>
</evidence>
<dbReference type="EMBL" id="FZNN01000038">
    <property type="protein sequence ID" value="SNR85745.1"/>
    <property type="molecule type" value="Genomic_DNA"/>
</dbReference>